<reference evidence="2" key="1">
    <citation type="journal article" date="2023" name="G3 (Bethesda)">
        <title>Genome assembly and association tests identify interacting loci associated with vigor, precocity, and sex in interspecific pistachio rootstocks.</title>
        <authorList>
            <person name="Palmer W."/>
            <person name="Jacygrad E."/>
            <person name="Sagayaradj S."/>
            <person name="Cavanaugh K."/>
            <person name="Han R."/>
            <person name="Bertier L."/>
            <person name="Beede B."/>
            <person name="Kafkas S."/>
            <person name="Golino D."/>
            <person name="Preece J."/>
            <person name="Michelmore R."/>
        </authorList>
    </citation>
    <scope>NUCLEOTIDE SEQUENCE [LARGE SCALE GENOMIC DNA]</scope>
</reference>
<evidence type="ECO:0000313" key="2">
    <source>
        <dbReference type="Proteomes" id="UP001163603"/>
    </source>
</evidence>
<evidence type="ECO:0000313" key="1">
    <source>
        <dbReference type="EMBL" id="KAJ0007860.1"/>
    </source>
</evidence>
<dbReference type="EMBL" id="CM047750">
    <property type="protein sequence ID" value="KAJ0007860.1"/>
    <property type="molecule type" value="Genomic_DNA"/>
</dbReference>
<accession>A0ACC0X0H7</accession>
<name>A0ACC0X0H7_9ROSI</name>
<organism evidence="1 2">
    <name type="scientific">Pistacia integerrima</name>
    <dbReference type="NCBI Taxonomy" id="434235"/>
    <lineage>
        <taxon>Eukaryota</taxon>
        <taxon>Viridiplantae</taxon>
        <taxon>Streptophyta</taxon>
        <taxon>Embryophyta</taxon>
        <taxon>Tracheophyta</taxon>
        <taxon>Spermatophyta</taxon>
        <taxon>Magnoliopsida</taxon>
        <taxon>eudicotyledons</taxon>
        <taxon>Gunneridae</taxon>
        <taxon>Pentapetalae</taxon>
        <taxon>rosids</taxon>
        <taxon>malvids</taxon>
        <taxon>Sapindales</taxon>
        <taxon>Anacardiaceae</taxon>
        <taxon>Pistacia</taxon>
    </lineage>
</organism>
<dbReference type="Proteomes" id="UP001163603">
    <property type="component" value="Chromosome 15"/>
</dbReference>
<keyword evidence="2" id="KW-1185">Reference proteome</keyword>
<proteinExistence type="predicted"/>
<comment type="caution">
    <text evidence="1">The sequence shown here is derived from an EMBL/GenBank/DDBJ whole genome shotgun (WGS) entry which is preliminary data.</text>
</comment>
<gene>
    <name evidence="1" type="ORF">Pint_29847</name>
</gene>
<protein>
    <submittedName>
        <fullName evidence="1">Uncharacterized protein</fullName>
    </submittedName>
</protein>
<sequence length="272" mass="30285">MATSNSREERRRKIMARGSDRLALITGKSPSLPSDHDPPNQSSPPTLSSDHHPNPLKDAGSLDASGFTLLKRDTGVKVSGENRYDEIVNQIEHQHDTSKEASAVEDMTKSEPWPATLIAETPLNDTQPVPKPSRINQLNLFSCKQVNSCIIASQNTRSFCALIIALLVVLSYIDYPYFGMNIVRSEGIVASRPLYILLLTDVTIVLAQLYLEERTHSEEAEKEKVIPQEEKHNLIQAIQIMEKGLVVYQSIWAVFIDFSIYVVVVVCGLSLV</sequence>